<keyword evidence="2" id="KW-1185">Reference proteome</keyword>
<accession>A0AAV6MXU2</accession>
<dbReference type="AlphaFoldDB" id="A0AAV6MXU2"/>
<reference evidence="1 2" key="1">
    <citation type="journal article" date="2021" name="Hortic Res">
        <title>The domestication of Cucurbita argyrosperma as revealed by the genome of its wild relative.</title>
        <authorList>
            <person name="Barrera-Redondo J."/>
            <person name="Sanchez-de la Vega G."/>
            <person name="Aguirre-Liguori J.A."/>
            <person name="Castellanos-Morales G."/>
            <person name="Gutierrez-Guerrero Y.T."/>
            <person name="Aguirre-Dugua X."/>
            <person name="Aguirre-Planter E."/>
            <person name="Tenaillon M.I."/>
            <person name="Lira-Saade R."/>
            <person name="Eguiarte L.E."/>
        </authorList>
    </citation>
    <scope>NUCLEOTIDE SEQUENCE [LARGE SCALE GENOMIC DNA]</scope>
    <source>
        <strain evidence="1">JBR-2021</strain>
    </source>
</reference>
<gene>
    <name evidence="1" type="ORF">SDJN03_17142</name>
</gene>
<feature type="non-terminal residue" evidence="1">
    <location>
        <position position="61"/>
    </location>
</feature>
<name>A0AAV6MXU2_9ROSI</name>
<proteinExistence type="predicted"/>
<feature type="non-terminal residue" evidence="1">
    <location>
        <position position="1"/>
    </location>
</feature>
<dbReference type="Proteomes" id="UP000685013">
    <property type="component" value="Chromosome 11"/>
</dbReference>
<sequence length="61" mass="7078">MSKRVVVGELLDLVSDFCSDVRQIHSCLRKRHEKGLHRSHSLDCASDSSDFERAFQKTRLF</sequence>
<comment type="caution">
    <text evidence="1">The sequence shown here is derived from an EMBL/GenBank/DDBJ whole genome shotgun (WGS) entry which is preliminary data.</text>
</comment>
<organism evidence="1 2">
    <name type="scientific">Cucurbita argyrosperma subsp. sororia</name>
    <dbReference type="NCBI Taxonomy" id="37648"/>
    <lineage>
        <taxon>Eukaryota</taxon>
        <taxon>Viridiplantae</taxon>
        <taxon>Streptophyta</taxon>
        <taxon>Embryophyta</taxon>
        <taxon>Tracheophyta</taxon>
        <taxon>Spermatophyta</taxon>
        <taxon>Magnoliopsida</taxon>
        <taxon>eudicotyledons</taxon>
        <taxon>Gunneridae</taxon>
        <taxon>Pentapetalae</taxon>
        <taxon>rosids</taxon>
        <taxon>fabids</taxon>
        <taxon>Cucurbitales</taxon>
        <taxon>Cucurbitaceae</taxon>
        <taxon>Cucurbiteae</taxon>
        <taxon>Cucurbita</taxon>
    </lineage>
</organism>
<protein>
    <submittedName>
        <fullName evidence="1">Uncharacterized protein</fullName>
    </submittedName>
</protein>
<dbReference type="EMBL" id="JAGKQH010000011">
    <property type="protein sequence ID" value="KAG6588577.1"/>
    <property type="molecule type" value="Genomic_DNA"/>
</dbReference>
<evidence type="ECO:0000313" key="2">
    <source>
        <dbReference type="Proteomes" id="UP000685013"/>
    </source>
</evidence>
<evidence type="ECO:0000313" key="1">
    <source>
        <dbReference type="EMBL" id="KAG6588577.1"/>
    </source>
</evidence>